<organism evidence="2 3">
    <name type="scientific">Cylindrodendrum hubeiense</name>
    <dbReference type="NCBI Taxonomy" id="595255"/>
    <lineage>
        <taxon>Eukaryota</taxon>
        <taxon>Fungi</taxon>
        <taxon>Dikarya</taxon>
        <taxon>Ascomycota</taxon>
        <taxon>Pezizomycotina</taxon>
        <taxon>Sordariomycetes</taxon>
        <taxon>Hypocreomycetidae</taxon>
        <taxon>Hypocreales</taxon>
        <taxon>Nectriaceae</taxon>
        <taxon>Cylindrodendrum</taxon>
    </lineage>
</organism>
<name>A0A9P5L688_9HYPO</name>
<dbReference type="AlphaFoldDB" id="A0A9P5L688"/>
<keyword evidence="3" id="KW-1185">Reference proteome</keyword>
<protein>
    <submittedName>
        <fullName evidence="2">Uncharacterized protein</fullName>
    </submittedName>
</protein>
<proteinExistence type="predicted"/>
<reference evidence="2" key="1">
    <citation type="submission" date="2020-03" db="EMBL/GenBank/DDBJ databases">
        <title>Draft Genome Sequence of Cylindrodendrum hubeiense.</title>
        <authorList>
            <person name="Buettner E."/>
            <person name="Kellner H."/>
        </authorList>
    </citation>
    <scope>NUCLEOTIDE SEQUENCE</scope>
    <source>
        <strain evidence="2">IHI 201604</strain>
    </source>
</reference>
<evidence type="ECO:0000313" key="3">
    <source>
        <dbReference type="Proteomes" id="UP000722485"/>
    </source>
</evidence>
<evidence type="ECO:0000313" key="2">
    <source>
        <dbReference type="EMBL" id="KAF7542423.1"/>
    </source>
</evidence>
<sequence>MAVTRHRSLACAGQENLFTSRAQTEQAPHGQADVAQSKGKARPGAGAGVGAGVGATNRGFVDFSNRPHSPAGWIEDASVAPHAPKAPKRAKAVEARPRWVKTKGRGKFKTATSPEGAAILCATRQSKPRIYIRPRLRKDDMDDRYR</sequence>
<comment type="caution">
    <text evidence="2">The sequence shown here is derived from an EMBL/GenBank/DDBJ whole genome shotgun (WGS) entry which is preliminary data.</text>
</comment>
<accession>A0A9P5L688</accession>
<evidence type="ECO:0000256" key="1">
    <source>
        <dbReference type="SAM" id="MobiDB-lite"/>
    </source>
</evidence>
<dbReference type="EMBL" id="JAANBB010000447">
    <property type="protein sequence ID" value="KAF7542423.1"/>
    <property type="molecule type" value="Genomic_DNA"/>
</dbReference>
<dbReference type="Proteomes" id="UP000722485">
    <property type="component" value="Unassembled WGS sequence"/>
</dbReference>
<feature type="region of interest" description="Disordered" evidence="1">
    <location>
        <begin position="22"/>
        <end position="50"/>
    </location>
</feature>
<gene>
    <name evidence="2" type="ORF">G7Z17_g11584</name>
</gene>